<reference evidence="3" key="3">
    <citation type="submission" date="2020-05" db="UniProtKB">
        <authorList>
            <consortium name="EnsemblMetazoa"/>
        </authorList>
    </citation>
    <scope>IDENTIFICATION</scope>
    <source>
        <strain evidence="3">USDA</strain>
    </source>
</reference>
<name>E0VC98_PEDHC</name>
<dbReference type="HOGENOM" id="CLU_2530172_0_0_1"/>
<evidence type="ECO:0000313" key="2">
    <source>
        <dbReference type="EMBL" id="EEB11020.1"/>
    </source>
</evidence>
<feature type="compositionally biased region" description="Low complexity" evidence="1">
    <location>
        <begin position="1"/>
        <end position="15"/>
    </location>
</feature>
<dbReference type="VEuPathDB" id="VectorBase:PHUM083830"/>
<proteinExistence type="predicted"/>
<organism>
    <name type="scientific">Pediculus humanus subsp. corporis</name>
    <name type="common">Body louse</name>
    <dbReference type="NCBI Taxonomy" id="121224"/>
    <lineage>
        <taxon>Eukaryota</taxon>
        <taxon>Metazoa</taxon>
        <taxon>Ecdysozoa</taxon>
        <taxon>Arthropoda</taxon>
        <taxon>Hexapoda</taxon>
        <taxon>Insecta</taxon>
        <taxon>Pterygota</taxon>
        <taxon>Neoptera</taxon>
        <taxon>Paraneoptera</taxon>
        <taxon>Psocodea</taxon>
        <taxon>Troctomorpha</taxon>
        <taxon>Phthiraptera</taxon>
        <taxon>Anoplura</taxon>
        <taxon>Pediculidae</taxon>
        <taxon>Pediculus</taxon>
    </lineage>
</organism>
<sequence length="84" mass="9316">MRSSENSSSSPGESPQLGNPWDALLKNSLTPQVVGRNDKAIRDSNKNSSSNNRSGSFSWKQLSFRKLSLTDKDGIPPLQRVYCF</sequence>
<feature type="region of interest" description="Disordered" evidence="1">
    <location>
        <begin position="1"/>
        <end position="56"/>
    </location>
</feature>
<dbReference type="GeneID" id="8231504"/>
<evidence type="ECO:0000256" key="1">
    <source>
        <dbReference type="SAM" id="MobiDB-lite"/>
    </source>
</evidence>
<accession>E0VC98</accession>
<dbReference type="EnsemblMetazoa" id="PHUM083830-RA">
    <property type="protein sequence ID" value="PHUM083830-PA"/>
    <property type="gene ID" value="PHUM083830"/>
</dbReference>
<evidence type="ECO:0000313" key="4">
    <source>
        <dbReference type="Proteomes" id="UP000009046"/>
    </source>
</evidence>
<dbReference type="EMBL" id="AAZO01000999">
    <property type="status" value="NOT_ANNOTATED_CDS"/>
    <property type="molecule type" value="Genomic_DNA"/>
</dbReference>
<gene>
    <name evidence="3" type="primary">8231504</name>
    <name evidence="2" type="ORF">Phum_PHUM083830</name>
</gene>
<dbReference type="KEGG" id="phu:Phum_PHUM083830"/>
<dbReference type="CTD" id="8231504"/>
<reference evidence="2" key="1">
    <citation type="submission" date="2007-04" db="EMBL/GenBank/DDBJ databases">
        <title>Annotation of Pediculus humanus corporis strain USDA.</title>
        <authorList>
            <person name="Kirkness E."/>
            <person name="Hannick L."/>
            <person name="Hass B."/>
            <person name="Bruggner R."/>
            <person name="Lawson D."/>
            <person name="Bidwell S."/>
            <person name="Joardar V."/>
            <person name="Caler E."/>
            <person name="Walenz B."/>
            <person name="Inman J."/>
            <person name="Schobel S."/>
            <person name="Galinsky K."/>
            <person name="Amedeo P."/>
            <person name="Strausberg R."/>
        </authorList>
    </citation>
    <scope>NUCLEOTIDE SEQUENCE</scope>
    <source>
        <strain evidence="2">USDA</strain>
    </source>
</reference>
<dbReference type="Proteomes" id="UP000009046">
    <property type="component" value="Unassembled WGS sequence"/>
</dbReference>
<dbReference type="RefSeq" id="XP_002423758.1">
    <property type="nucleotide sequence ID" value="XM_002423713.1"/>
</dbReference>
<feature type="compositionally biased region" description="Basic and acidic residues" evidence="1">
    <location>
        <begin position="36"/>
        <end position="45"/>
    </location>
</feature>
<dbReference type="EMBL" id="DS235051">
    <property type="protein sequence ID" value="EEB11020.1"/>
    <property type="molecule type" value="Genomic_DNA"/>
</dbReference>
<feature type="compositionally biased region" description="Low complexity" evidence="1">
    <location>
        <begin position="46"/>
        <end position="56"/>
    </location>
</feature>
<protein>
    <submittedName>
        <fullName evidence="2 3">Uncharacterized protein</fullName>
    </submittedName>
</protein>
<evidence type="ECO:0000313" key="3">
    <source>
        <dbReference type="EnsemblMetazoa" id="PHUM083830-PA"/>
    </source>
</evidence>
<keyword evidence="4" id="KW-1185">Reference proteome</keyword>
<reference evidence="2" key="2">
    <citation type="submission" date="2007-04" db="EMBL/GenBank/DDBJ databases">
        <title>The genome of the human body louse.</title>
        <authorList>
            <consortium name="The Human Body Louse Genome Consortium"/>
            <person name="Kirkness E."/>
            <person name="Walenz B."/>
            <person name="Hass B."/>
            <person name="Bruggner R."/>
            <person name="Strausberg R."/>
        </authorList>
    </citation>
    <scope>NUCLEOTIDE SEQUENCE</scope>
    <source>
        <strain evidence="2">USDA</strain>
    </source>
</reference>
<dbReference type="AlphaFoldDB" id="E0VC98"/>
<dbReference type="InParanoid" id="E0VC98"/>